<evidence type="ECO:0000313" key="9">
    <source>
        <dbReference type="EMBL" id="RJO61241.1"/>
    </source>
</evidence>
<proteinExistence type="inferred from homology"/>
<feature type="domain" description="Alpha-L-arabinofuranosidase C-terminal" evidence="8">
    <location>
        <begin position="327"/>
        <end position="669"/>
    </location>
</feature>
<comment type="similarity">
    <text evidence="2">Belongs to the glycosyl hydrolase 51 family.</text>
</comment>
<dbReference type="Gene3D" id="3.20.20.80">
    <property type="entry name" value="Glycosidases"/>
    <property type="match status" value="1"/>
</dbReference>
<keyword evidence="6" id="KW-0119">Carbohydrate metabolism</keyword>
<name>A0A419DDN6_9BACT</name>
<dbReference type="GO" id="GO:0046373">
    <property type="term" value="P:L-arabinose metabolic process"/>
    <property type="evidence" value="ECO:0007669"/>
    <property type="project" value="InterPro"/>
</dbReference>
<evidence type="ECO:0000256" key="7">
    <source>
        <dbReference type="ARBA" id="ARBA00023295"/>
    </source>
</evidence>
<dbReference type="Gene3D" id="2.60.120.260">
    <property type="entry name" value="Galactose-binding domain-like"/>
    <property type="match status" value="1"/>
</dbReference>
<dbReference type="AlphaFoldDB" id="A0A419DDN6"/>
<reference evidence="9 10" key="1">
    <citation type="journal article" date="2017" name="ISME J.">
        <title>Energy and carbon metabolisms in a deep terrestrial subsurface fluid microbial community.</title>
        <authorList>
            <person name="Momper L."/>
            <person name="Jungbluth S.P."/>
            <person name="Lee M.D."/>
            <person name="Amend J.P."/>
        </authorList>
    </citation>
    <scope>NUCLEOTIDE SEQUENCE [LARGE SCALE GENOMIC DNA]</scope>
    <source>
        <strain evidence="9">SURF_29</strain>
    </source>
</reference>
<dbReference type="Pfam" id="PF06964">
    <property type="entry name" value="Alpha-L-AF_C"/>
    <property type="match status" value="1"/>
</dbReference>
<dbReference type="SUPFAM" id="SSF51011">
    <property type="entry name" value="Glycosyl hydrolase domain"/>
    <property type="match status" value="1"/>
</dbReference>
<dbReference type="Gene3D" id="2.60.40.1180">
    <property type="entry name" value="Golgi alpha-mannosidase II"/>
    <property type="match status" value="1"/>
</dbReference>
<evidence type="ECO:0000256" key="2">
    <source>
        <dbReference type="ARBA" id="ARBA00007186"/>
    </source>
</evidence>
<protein>
    <recommendedName>
        <fullName evidence="4">non-reducing end alpha-L-arabinofuranosidase</fullName>
        <ecNumber evidence="4">3.2.1.55</ecNumber>
    </recommendedName>
</protein>
<comment type="subunit">
    <text evidence="3">Homohexamer; trimer of dimers.</text>
</comment>
<dbReference type="GO" id="GO:0000272">
    <property type="term" value="P:polysaccharide catabolic process"/>
    <property type="evidence" value="ECO:0007669"/>
    <property type="project" value="TreeGrafter"/>
</dbReference>
<evidence type="ECO:0000259" key="8">
    <source>
        <dbReference type="SMART" id="SM00813"/>
    </source>
</evidence>
<gene>
    <name evidence="9" type="ORF">C4544_03390</name>
</gene>
<dbReference type="InterPro" id="IPR010720">
    <property type="entry name" value="Alpha-L-AF_C"/>
</dbReference>
<dbReference type="InterPro" id="IPR013780">
    <property type="entry name" value="Glyco_hydro_b"/>
</dbReference>
<dbReference type="InterPro" id="IPR017853">
    <property type="entry name" value="GH"/>
</dbReference>
<evidence type="ECO:0000256" key="1">
    <source>
        <dbReference type="ARBA" id="ARBA00001462"/>
    </source>
</evidence>
<comment type="catalytic activity">
    <reaction evidence="1">
        <text>Hydrolysis of terminal non-reducing alpha-L-arabinofuranoside residues in alpha-L-arabinosides.</text>
        <dbReference type="EC" id="3.2.1.55"/>
    </reaction>
</comment>
<sequence>MLKKGNCNKLTALVFVFVFVFYGGVVYAEDVTIEIIADNIIGKINPLVFGTNVIAPYAPSGNEYRGYSNYGAGIWDPKKRQSVTDVINLAKDLRIPILRFPGSSPNYDWKKTIGPTNQRPNFLYGLDEFLKTAEEIGSEVVYTFPYFTGTVEDAADLVEYLNAECDGKNPGGGIDWANERARNGHPQPYNVKYFELGGEVNFGVPQMAIPGADPVIYAEKYLEYRKAMKAVDSSVLLGASTENSGQVRGISAWNNKVFEIAGSSMDFLIEHTYRPGATYNDDDKNVDINRLFKKTLESLPGVEKYYRKLSGHFETVAGRKNIPIAVTEYNGGFVQEKPVPFRHSLGTALFNAGLLQIFMKPENNILMGTYWQYVNSYWGMIKNNKFMQGKGTYIKRPNYYTFEMFSRHFGSELLDVRIADTISGENSVPPEGGNLLSGIGWKREIVFGASIDVKKDDTVEIEFDSSRDLNFHHIHKKVSVKPDTTYVLSGYLRAENLKDYEGVCLTIVDGRGWQYNADTTDRVWGTTDWIRVEKEYTTLKDEKDLNVILRRISGKGGPVSGRVYARDIRLTEKSVYKSQTKDSLMVSSSVDRTDNTYYVMVLNKNILEDIRVTLSFNKSNLSKKVTAWTLNGPEIWSTNEIDPATVAITEKSVEMTKDNQLDYVFPAHSLTSLQFKTMQ</sequence>
<evidence type="ECO:0000313" key="10">
    <source>
        <dbReference type="Proteomes" id="UP000285655"/>
    </source>
</evidence>
<accession>A0A419DDN6</accession>
<dbReference type="PANTHER" id="PTHR43576">
    <property type="entry name" value="ALPHA-L-ARABINOFURANOSIDASE C-RELATED"/>
    <property type="match status" value="1"/>
</dbReference>
<keyword evidence="5" id="KW-0378">Hydrolase</keyword>
<keyword evidence="7" id="KW-0326">Glycosidase</keyword>
<comment type="caution">
    <text evidence="9">The sequence shown here is derived from an EMBL/GenBank/DDBJ whole genome shotgun (WGS) entry which is preliminary data.</text>
</comment>
<dbReference type="EMBL" id="QZJW01000025">
    <property type="protein sequence ID" value="RJO61241.1"/>
    <property type="molecule type" value="Genomic_DNA"/>
</dbReference>
<dbReference type="Pfam" id="PF22848">
    <property type="entry name" value="ASD1_dom"/>
    <property type="match status" value="1"/>
</dbReference>
<dbReference type="EC" id="3.2.1.55" evidence="4"/>
<evidence type="ECO:0000256" key="3">
    <source>
        <dbReference type="ARBA" id="ARBA00011165"/>
    </source>
</evidence>
<organism evidence="9 10">
    <name type="scientific">candidate division WS5 bacterium</name>
    <dbReference type="NCBI Taxonomy" id="2093353"/>
    <lineage>
        <taxon>Bacteria</taxon>
        <taxon>candidate division WS5</taxon>
    </lineage>
</organism>
<dbReference type="Proteomes" id="UP000285655">
    <property type="component" value="Unassembled WGS sequence"/>
</dbReference>
<dbReference type="GO" id="GO:0046556">
    <property type="term" value="F:alpha-L-arabinofuranosidase activity"/>
    <property type="evidence" value="ECO:0007669"/>
    <property type="project" value="UniProtKB-EC"/>
</dbReference>
<dbReference type="InterPro" id="IPR055235">
    <property type="entry name" value="ASD1_cat"/>
</dbReference>
<evidence type="ECO:0000256" key="4">
    <source>
        <dbReference type="ARBA" id="ARBA00012670"/>
    </source>
</evidence>
<dbReference type="SUPFAM" id="SSF51445">
    <property type="entry name" value="(Trans)glycosidases"/>
    <property type="match status" value="1"/>
</dbReference>
<dbReference type="SMART" id="SM00813">
    <property type="entry name" value="Alpha-L-AF_C"/>
    <property type="match status" value="1"/>
</dbReference>
<evidence type="ECO:0000256" key="5">
    <source>
        <dbReference type="ARBA" id="ARBA00022801"/>
    </source>
</evidence>
<evidence type="ECO:0000256" key="6">
    <source>
        <dbReference type="ARBA" id="ARBA00023277"/>
    </source>
</evidence>